<sequence length="309" mass="34373">MGRHGCSFGPGPWDPDRRFETSCLIGPLPLSICRAAMFLYAFVTLVFVIGYSCSSPPSSLESSITNKSNTTTTNTNSTDPSQPQNLDFATAGCTSVARSFSYFTVLSYWGLAFYFLVAALHSLSYARSAPKSLLARLPRPLQALHSLFYSSVVVFPLIVSIVFWAVLYRNWFLSAYDAWRNISQHTLNSAFALFEIIVPRTEPLPWIHLLWLAAILLAYLAVAFITLAHQGFYTYDFLDYRRAGSRGRVAGYVLGITAALVIFFCAVHFLILLRIWLTETKLGLDAKHAREPVLVADIESADVEAKASK</sequence>
<feature type="transmembrane region" description="Helical" evidence="2">
    <location>
        <begin position="249"/>
        <end position="277"/>
    </location>
</feature>
<dbReference type="PANTHER" id="PTHR12242:SF1">
    <property type="entry name" value="MYND-TYPE DOMAIN-CONTAINING PROTEIN"/>
    <property type="match status" value="1"/>
</dbReference>
<feature type="transmembrane region" description="Helical" evidence="2">
    <location>
        <begin position="32"/>
        <end position="52"/>
    </location>
</feature>
<keyword evidence="4" id="KW-1185">Reference proteome</keyword>
<protein>
    <recommendedName>
        <fullName evidence="5">FAR-17a/AIG1-like protein</fullName>
    </recommendedName>
</protein>
<evidence type="ECO:0000313" key="3">
    <source>
        <dbReference type="EMBL" id="PHH75515.1"/>
    </source>
</evidence>
<dbReference type="EMBL" id="NJES01000212">
    <property type="protein sequence ID" value="PHH75515.1"/>
    <property type="molecule type" value="Genomic_DNA"/>
</dbReference>
<comment type="caution">
    <text evidence="3">The sequence shown here is derived from an EMBL/GenBank/DDBJ whole genome shotgun (WGS) entry which is preliminary data.</text>
</comment>
<evidence type="ECO:0000313" key="4">
    <source>
        <dbReference type="Proteomes" id="UP000226431"/>
    </source>
</evidence>
<accession>A0A2C5Z127</accession>
<proteinExistence type="predicted"/>
<keyword evidence="2" id="KW-1133">Transmembrane helix</keyword>
<feature type="transmembrane region" description="Helical" evidence="2">
    <location>
        <begin position="209"/>
        <end position="228"/>
    </location>
</feature>
<dbReference type="AlphaFoldDB" id="A0A2C5Z127"/>
<organism evidence="3 4">
    <name type="scientific">Ophiocordyceps camponoti-rufipedis</name>
    <dbReference type="NCBI Taxonomy" id="2004952"/>
    <lineage>
        <taxon>Eukaryota</taxon>
        <taxon>Fungi</taxon>
        <taxon>Dikarya</taxon>
        <taxon>Ascomycota</taxon>
        <taxon>Pezizomycotina</taxon>
        <taxon>Sordariomycetes</taxon>
        <taxon>Hypocreomycetidae</taxon>
        <taxon>Hypocreales</taxon>
        <taxon>Ophiocordycipitaceae</taxon>
        <taxon>Ophiocordyceps</taxon>
    </lineage>
</organism>
<dbReference type="OrthoDB" id="419711at2759"/>
<evidence type="ECO:0008006" key="5">
    <source>
        <dbReference type="Google" id="ProtNLM"/>
    </source>
</evidence>
<feature type="transmembrane region" description="Helical" evidence="2">
    <location>
        <begin position="147"/>
        <end position="167"/>
    </location>
</feature>
<keyword evidence="2" id="KW-0472">Membrane</keyword>
<feature type="transmembrane region" description="Helical" evidence="2">
    <location>
        <begin position="106"/>
        <end position="126"/>
    </location>
</feature>
<reference evidence="3 4" key="1">
    <citation type="submission" date="2017-06" db="EMBL/GenBank/DDBJ databases">
        <title>Ant-infecting Ophiocordyceps genomes reveal a high diversity of potential behavioral manipulation genes and a possible major role for enterotoxins.</title>
        <authorList>
            <person name="De Bekker C."/>
            <person name="Evans H.C."/>
            <person name="Brachmann A."/>
            <person name="Hughes D.P."/>
        </authorList>
    </citation>
    <scope>NUCLEOTIDE SEQUENCE [LARGE SCALE GENOMIC DNA]</scope>
    <source>
        <strain evidence="3 4">Map16</strain>
    </source>
</reference>
<evidence type="ECO:0000256" key="2">
    <source>
        <dbReference type="SAM" id="Phobius"/>
    </source>
</evidence>
<gene>
    <name evidence="3" type="ORF">CDD80_2312</name>
</gene>
<feature type="region of interest" description="Disordered" evidence="1">
    <location>
        <begin position="59"/>
        <end position="83"/>
    </location>
</feature>
<feature type="compositionally biased region" description="Low complexity" evidence="1">
    <location>
        <begin position="59"/>
        <end position="78"/>
    </location>
</feature>
<name>A0A2C5Z127_9HYPO</name>
<dbReference type="GO" id="GO:0016020">
    <property type="term" value="C:membrane"/>
    <property type="evidence" value="ECO:0007669"/>
    <property type="project" value="TreeGrafter"/>
</dbReference>
<dbReference type="STRING" id="2004952.A0A2C5Z127"/>
<dbReference type="PANTHER" id="PTHR12242">
    <property type="entry name" value="OS02G0130600 PROTEIN-RELATED"/>
    <property type="match status" value="1"/>
</dbReference>
<keyword evidence="2" id="KW-0812">Transmembrane</keyword>
<dbReference type="Proteomes" id="UP000226431">
    <property type="component" value="Unassembled WGS sequence"/>
</dbReference>
<evidence type="ECO:0000256" key="1">
    <source>
        <dbReference type="SAM" id="MobiDB-lite"/>
    </source>
</evidence>